<feature type="domain" description="Peptidase A1" evidence="8">
    <location>
        <begin position="45"/>
        <end position="356"/>
    </location>
</feature>
<dbReference type="PRINTS" id="PR00792">
    <property type="entry name" value="PEPSIN"/>
</dbReference>
<name>A0A8H5MBV6_9AGAR</name>
<evidence type="ECO:0000259" key="8">
    <source>
        <dbReference type="PROSITE" id="PS51767"/>
    </source>
</evidence>
<keyword evidence="6" id="KW-1015">Disulfide bond</keyword>
<dbReference type="AlphaFoldDB" id="A0A8H5MBV6"/>
<dbReference type="GO" id="GO:0004190">
    <property type="term" value="F:aspartic-type endopeptidase activity"/>
    <property type="evidence" value="ECO:0007669"/>
    <property type="project" value="UniProtKB-KW"/>
</dbReference>
<dbReference type="InterPro" id="IPR021109">
    <property type="entry name" value="Peptidase_aspartic_dom_sf"/>
</dbReference>
<keyword evidence="3 7" id="KW-0064">Aspartyl protease</keyword>
<evidence type="ECO:0000256" key="4">
    <source>
        <dbReference type="ARBA" id="ARBA00022801"/>
    </source>
</evidence>
<evidence type="ECO:0000256" key="5">
    <source>
        <dbReference type="PIRSR" id="PIRSR601461-1"/>
    </source>
</evidence>
<evidence type="ECO:0000256" key="7">
    <source>
        <dbReference type="RuleBase" id="RU000454"/>
    </source>
</evidence>
<protein>
    <recommendedName>
        <fullName evidence="8">Peptidase A1 domain-containing protein</fullName>
    </recommendedName>
</protein>
<dbReference type="CDD" id="cd05471">
    <property type="entry name" value="pepsin_like"/>
    <property type="match status" value="1"/>
</dbReference>
<gene>
    <name evidence="9" type="ORF">D9615_000170</name>
</gene>
<evidence type="ECO:0000313" key="9">
    <source>
        <dbReference type="EMBL" id="KAF5388267.1"/>
    </source>
</evidence>
<dbReference type="Proteomes" id="UP000565441">
    <property type="component" value="Unassembled WGS sequence"/>
</dbReference>
<evidence type="ECO:0000256" key="2">
    <source>
        <dbReference type="ARBA" id="ARBA00022670"/>
    </source>
</evidence>
<dbReference type="PROSITE" id="PS00141">
    <property type="entry name" value="ASP_PROTEASE"/>
    <property type="match status" value="2"/>
</dbReference>
<dbReference type="InterPro" id="IPR034164">
    <property type="entry name" value="Pepsin-like_dom"/>
</dbReference>
<dbReference type="GO" id="GO:0006508">
    <property type="term" value="P:proteolysis"/>
    <property type="evidence" value="ECO:0007669"/>
    <property type="project" value="UniProtKB-KW"/>
</dbReference>
<evidence type="ECO:0000313" key="10">
    <source>
        <dbReference type="Proteomes" id="UP000565441"/>
    </source>
</evidence>
<comment type="similarity">
    <text evidence="1 7">Belongs to the peptidase A1 family.</text>
</comment>
<comment type="caution">
    <text evidence="9">The sequence shown here is derived from an EMBL/GenBank/DDBJ whole genome shotgun (WGS) entry which is preliminary data.</text>
</comment>
<dbReference type="EMBL" id="JAACJP010000001">
    <property type="protein sequence ID" value="KAF5388267.1"/>
    <property type="molecule type" value="Genomic_DNA"/>
</dbReference>
<dbReference type="FunFam" id="2.40.70.10:FF:000115">
    <property type="entry name" value="Lysosomal aspartic protease"/>
    <property type="match status" value="1"/>
</dbReference>
<keyword evidence="4 7" id="KW-0378">Hydrolase</keyword>
<dbReference type="Gene3D" id="2.40.70.10">
    <property type="entry name" value="Acid Proteases"/>
    <property type="match status" value="2"/>
</dbReference>
<dbReference type="InterPro" id="IPR001969">
    <property type="entry name" value="Aspartic_peptidase_AS"/>
</dbReference>
<dbReference type="PROSITE" id="PS51767">
    <property type="entry name" value="PEPTIDASE_A1"/>
    <property type="match status" value="1"/>
</dbReference>
<evidence type="ECO:0000256" key="6">
    <source>
        <dbReference type="PIRSR" id="PIRSR601461-2"/>
    </source>
</evidence>
<dbReference type="PANTHER" id="PTHR47966">
    <property type="entry name" value="BETA-SITE APP-CLEAVING ENZYME, ISOFORM A-RELATED"/>
    <property type="match status" value="1"/>
</dbReference>
<dbReference type="Pfam" id="PF00026">
    <property type="entry name" value="Asp"/>
    <property type="match status" value="1"/>
</dbReference>
<evidence type="ECO:0000256" key="3">
    <source>
        <dbReference type="ARBA" id="ARBA00022750"/>
    </source>
</evidence>
<organism evidence="9 10">
    <name type="scientific">Tricholomella constricta</name>
    <dbReference type="NCBI Taxonomy" id="117010"/>
    <lineage>
        <taxon>Eukaryota</taxon>
        <taxon>Fungi</taxon>
        <taxon>Dikarya</taxon>
        <taxon>Basidiomycota</taxon>
        <taxon>Agaricomycotina</taxon>
        <taxon>Agaricomycetes</taxon>
        <taxon>Agaricomycetidae</taxon>
        <taxon>Agaricales</taxon>
        <taxon>Tricholomatineae</taxon>
        <taxon>Lyophyllaceae</taxon>
        <taxon>Tricholomella</taxon>
    </lineage>
</organism>
<sequence>MYRKLQRGFRAFKRNTGLVHPSNNRQLIKRAEGAVPLNTDQGTLWYGEISVGTPPETFTVAFDTGSSDLFLPSIECTDSACEGHKRYDTTGSSTAQDSGRTFSITFGDNSTVSGRQFTDTVTIAGLTAIDQAVGAATSYSPGLAVDSFAPDGLLGMAFQNISVFQSSPFFQTLSSQGQTTESQFGFKLAKSGSELFLGGVNSKLFTGQLTYTPVTEEAFWQVDLDAVNVNGSSILTTLSAIIDTGSSLIHGNSVTVQEFYDAIPGSRNASDTLGAGFYTFPCDFPPEVALTFADTVFPIPAENFNLGKAFEGSQDCVGGVTADDDASLKGAWLVGDVFLQGVYTAFDVGNSAVGFAPLA</sequence>
<evidence type="ECO:0000256" key="1">
    <source>
        <dbReference type="ARBA" id="ARBA00007447"/>
    </source>
</evidence>
<dbReference type="PANTHER" id="PTHR47966:SF51">
    <property type="entry name" value="BETA-SITE APP-CLEAVING ENZYME, ISOFORM A-RELATED"/>
    <property type="match status" value="1"/>
</dbReference>
<reference evidence="9 10" key="1">
    <citation type="journal article" date="2020" name="ISME J.">
        <title>Uncovering the hidden diversity of litter-decomposition mechanisms in mushroom-forming fungi.</title>
        <authorList>
            <person name="Floudas D."/>
            <person name="Bentzer J."/>
            <person name="Ahren D."/>
            <person name="Johansson T."/>
            <person name="Persson P."/>
            <person name="Tunlid A."/>
        </authorList>
    </citation>
    <scope>NUCLEOTIDE SEQUENCE [LARGE SCALE GENOMIC DNA]</scope>
    <source>
        <strain evidence="9 10">CBS 661.87</strain>
    </source>
</reference>
<dbReference type="SUPFAM" id="SSF50630">
    <property type="entry name" value="Acid proteases"/>
    <property type="match status" value="1"/>
</dbReference>
<feature type="active site" evidence="5">
    <location>
        <position position="63"/>
    </location>
</feature>
<dbReference type="OrthoDB" id="15189at2759"/>
<feature type="active site" evidence="5">
    <location>
        <position position="243"/>
    </location>
</feature>
<keyword evidence="2 7" id="KW-0645">Protease</keyword>
<keyword evidence="10" id="KW-1185">Reference proteome</keyword>
<dbReference type="InterPro" id="IPR033121">
    <property type="entry name" value="PEPTIDASE_A1"/>
</dbReference>
<proteinExistence type="inferred from homology"/>
<feature type="disulfide bond" evidence="6">
    <location>
        <begin position="76"/>
        <end position="81"/>
    </location>
</feature>
<accession>A0A8H5MBV6</accession>
<dbReference type="InterPro" id="IPR001461">
    <property type="entry name" value="Aspartic_peptidase_A1"/>
</dbReference>